<dbReference type="Proteomes" id="UP000286415">
    <property type="component" value="Unassembled WGS sequence"/>
</dbReference>
<reference evidence="1 2" key="2">
    <citation type="journal article" date="2021" name="Genomics">
        <title>High-quality reference genome for Clonorchis sinensis.</title>
        <authorList>
            <person name="Young N.D."/>
            <person name="Stroehlein A.J."/>
            <person name="Kinkar L."/>
            <person name="Wang T."/>
            <person name="Sohn W.M."/>
            <person name="Chang B.C.H."/>
            <person name="Kaur P."/>
            <person name="Weisz D."/>
            <person name="Dudchenko O."/>
            <person name="Aiden E.L."/>
            <person name="Korhonen P.K."/>
            <person name="Gasser R.B."/>
        </authorList>
    </citation>
    <scope>NUCLEOTIDE SEQUENCE [LARGE SCALE GENOMIC DNA]</scope>
    <source>
        <strain evidence="1">Cs-k2</strain>
    </source>
</reference>
<organism evidence="1 2">
    <name type="scientific">Clonorchis sinensis</name>
    <name type="common">Chinese liver fluke</name>
    <dbReference type="NCBI Taxonomy" id="79923"/>
    <lineage>
        <taxon>Eukaryota</taxon>
        <taxon>Metazoa</taxon>
        <taxon>Spiralia</taxon>
        <taxon>Lophotrochozoa</taxon>
        <taxon>Platyhelminthes</taxon>
        <taxon>Trematoda</taxon>
        <taxon>Digenea</taxon>
        <taxon>Opisthorchiida</taxon>
        <taxon>Opisthorchiata</taxon>
        <taxon>Opisthorchiidae</taxon>
        <taxon>Clonorchis</taxon>
    </lineage>
</organism>
<accession>A0A419Q4J9</accession>
<dbReference type="EMBL" id="NIRI02000042">
    <property type="protein sequence ID" value="KAG5447987.1"/>
    <property type="molecule type" value="Genomic_DNA"/>
</dbReference>
<keyword evidence="2" id="KW-1185">Reference proteome</keyword>
<name>A0A419Q4J9_CLOSI</name>
<comment type="caution">
    <text evidence="1">The sequence shown here is derived from an EMBL/GenBank/DDBJ whole genome shotgun (WGS) entry which is preliminary data.</text>
</comment>
<proteinExistence type="predicted"/>
<protein>
    <submittedName>
        <fullName evidence="1">Uncharacterized protein</fullName>
    </submittedName>
</protein>
<dbReference type="InParanoid" id="A0A419Q4J9"/>
<evidence type="ECO:0000313" key="1">
    <source>
        <dbReference type="EMBL" id="KAG5447987.1"/>
    </source>
</evidence>
<gene>
    <name evidence="1" type="ORF">CSKR_100898</name>
</gene>
<sequence length="244" mass="28323">MPVNIQPRLRRQLTNRKVRSSIPTSAPRLLVSRLGQPGSISTLPSPSEWLQESKLSNPLRTYKLEVCIIGEAASIIELDPLKVTEQFRFPIFSIHLCNLGTLVANTEQLTLFIEYWSQDLGSVCETKVRRKLGAYEVCEPITFSYLQFPQQQSNFPYVINLNRVGLKRPHTRIKFRNPRPSWGSPDRRNQPYVLLESKFHYFQQNIHSYAIFCAAHSAEEYHKREIQLENKPNLIHPIHSLSER</sequence>
<evidence type="ECO:0000313" key="2">
    <source>
        <dbReference type="Proteomes" id="UP000286415"/>
    </source>
</evidence>
<reference evidence="1 2" key="1">
    <citation type="journal article" date="2018" name="Biotechnol. Adv.">
        <title>Improved genomic resources and new bioinformatic workflow for the carcinogenic parasite Clonorchis sinensis: Biotechnological implications.</title>
        <authorList>
            <person name="Wang D."/>
            <person name="Korhonen P.K."/>
            <person name="Gasser R.B."/>
            <person name="Young N.D."/>
        </authorList>
    </citation>
    <scope>NUCLEOTIDE SEQUENCE [LARGE SCALE GENOMIC DNA]</scope>
    <source>
        <strain evidence="1">Cs-k2</strain>
    </source>
</reference>
<dbReference type="AlphaFoldDB" id="A0A419Q4J9"/>